<name>A0A4Z1SX76_GIAMU</name>
<proteinExistence type="predicted"/>
<feature type="region of interest" description="Disordered" evidence="1">
    <location>
        <begin position="1245"/>
        <end position="1336"/>
    </location>
</feature>
<feature type="region of interest" description="Disordered" evidence="1">
    <location>
        <begin position="155"/>
        <end position="217"/>
    </location>
</feature>
<feature type="compositionally biased region" description="Basic and acidic residues" evidence="1">
    <location>
        <begin position="1285"/>
        <end position="1296"/>
    </location>
</feature>
<feature type="compositionally biased region" description="Polar residues" evidence="1">
    <location>
        <begin position="96"/>
        <end position="112"/>
    </location>
</feature>
<dbReference type="Proteomes" id="UP000315496">
    <property type="component" value="Chromosome 1"/>
</dbReference>
<feature type="region of interest" description="Disordered" evidence="1">
    <location>
        <begin position="42"/>
        <end position="136"/>
    </location>
</feature>
<feature type="compositionally biased region" description="Basic and acidic residues" evidence="1">
    <location>
        <begin position="67"/>
        <end position="89"/>
    </location>
</feature>
<feature type="region of interest" description="Disordered" evidence="1">
    <location>
        <begin position="238"/>
        <end position="274"/>
    </location>
</feature>
<evidence type="ECO:0000313" key="2">
    <source>
        <dbReference type="EMBL" id="TNJ30392.1"/>
    </source>
</evidence>
<evidence type="ECO:0000313" key="3">
    <source>
        <dbReference type="Proteomes" id="UP000315496"/>
    </source>
</evidence>
<organism evidence="2 3">
    <name type="scientific">Giardia muris</name>
    <dbReference type="NCBI Taxonomy" id="5742"/>
    <lineage>
        <taxon>Eukaryota</taxon>
        <taxon>Metamonada</taxon>
        <taxon>Diplomonadida</taxon>
        <taxon>Hexamitidae</taxon>
        <taxon>Giardiinae</taxon>
        <taxon>Giardia</taxon>
    </lineage>
</organism>
<feature type="compositionally biased region" description="Low complexity" evidence="1">
    <location>
        <begin position="183"/>
        <end position="193"/>
    </location>
</feature>
<reference evidence="2 3" key="1">
    <citation type="submission" date="2019-05" db="EMBL/GenBank/DDBJ databases">
        <title>The compact genome of Giardia muris reveals important steps in the evolution of intestinal protozoan parasites.</title>
        <authorList>
            <person name="Xu F."/>
            <person name="Jimenez-Gonzalez A."/>
            <person name="Einarsson E."/>
            <person name="Astvaldsson A."/>
            <person name="Peirasmaki D."/>
            <person name="Eckmann L."/>
            <person name="Andersson J.O."/>
            <person name="Svard S.G."/>
            <person name="Jerlstrom-Hultqvist J."/>
        </authorList>
    </citation>
    <scope>NUCLEOTIDE SEQUENCE [LARGE SCALE GENOMIC DNA]</scope>
    <source>
        <strain evidence="2 3">Roberts-Thomson</strain>
    </source>
</reference>
<accession>A0A4Z1SX76</accession>
<protein>
    <submittedName>
        <fullName evidence="2">Uncharacterized protein</fullName>
    </submittedName>
</protein>
<gene>
    <name evidence="2" type="ORF">GMRT_13094</name>
</gene>
<dbReference type="EMBL" id="VDLU01000001">
    <property type="protein sequence ID" value="TNJ30392.1"/>
    <property type="molecule type" value="Genomic_DNA"/>
</dbReference>
<feature type="compositionally biased region" description="Polar residues" evidence="1">
    <location>
        <begin position="1313"/>
        <end position="1324"/>
    </location>
</feature>
<dbReference type="OrthoDB" id="10255306at2759"/>
<comment type="caution">
    <text evidence="2">The sequence shown here is derived from an EMBL/GenBank/DDBJ whole genome shotgun (WGS) entry which is preliminary data.</text>
</comment>
<feature type="compositionally biased region" description="Polar residues" evidence="1">
    <location>
        <begin position="288"/>
        <end position="298"/>
    </location>
</feature>
<feature type="compositionally biased region" description="Polar residues" evidence="1">
    <location>
        <begin position="163"/>
        <end position="177"/>
    </location>
</feature>
<sequence>MSSLHFTEHSSELPSKGCVQSAQTINYNLVNVGGASVLMKDQKGHHSNSTFRDSPPSITDEGGSAHFSEKPNSGEEAKEDLLKQERKQSTADPHAPNSTLTFTTMPQESADVSSAPDKDPIDPPLNDPITSLSTNIPEKSSIELEIPKKLIAELEVEQKPKGQDTQSQSNNPATSATLIEFVRPSTSSRTSLSGRRHSKKCSDLDLLNSKLQDDTNKPAPEEMGCCFSHLEKCATSDADAGVQLSEDQESQLQVPESEPQDEQVPDSKDSQLSESTLVPDDLIASTIQPSIEVSNTSAPGKYNPAPNDEFTPFRASPKDLDPFIKSILSATEAIAPERYSFRFVNNHASYTPEYVLQRMGDPLAHERPRGVPKVSHALSRYFKLAVESNVESYMTDAKAGDVPQVVKWMITGNDEEFERKCLLNIRTILNKVTRGNETSIVAQVVDFLRETESYESDYNRIFTVVNVFDEIVDKACMENNFVELYTGLLYTLLLSFGGSEKNQTPLQSTFEKFLISVRRFDKDRFPELDGLRKEIPEATDGKLTHKNISNCMTVFFRRYILVYLAEEIKHGKTHNTAFHVQETDSDDVRITKEQQRSVHLRNSVKFMASVFSRGQSLSKELITVTAFITCISYLLRRQYDRMLENAFQNPEERASYNTAVSEAFHLTSKQTKDDGSPQVLTITADDIYNETLAYQEKVRPLIDLLDLKYKPYWSTEYIELVIILLRTGGYAADALDRAKPGYTLYCYCMRLLEKFHKCEVIEARPYVQLMEIFEDRERGWPRARSELTLVVKSKIRPGRQPRPIRDENIDDVRELGLYYTLASSMGYLDSDINSGPSVIITDENISEWEKRFVELTKRIAVQNKLPLMVAETFKFASEQTALRQRLFYKLFVQALVEVYPKISNKDAQNAIVHALSGLLLQKHVKFINLFPNVIRRDQADSTKGYDGTVDEKQYELAVAVVRHCIERALESALEEDNYAFSPDQIETINEVYSPILKGKEPRHLTKEQQAKIDKIMFDIDFDLYRKVQEAGLKERIPDFVETCVLHVVAETIFQTNDPDRMLDRAYLDQACRVNNEVLNLYWKSRNLTKRRTPYPALEEFLVSDLRFPITLRYIIFARDEDKFESMSNLFIQAKMPHAFLRYIMYQLIKDANDRRDYLGEFKRRLSQFPLLKLPSVIISNLHTASQKISQTCEQPLSRLLAEATRQKYLDSESVEQWIISMAKRRFGPKLDAARLTSLYDAEMKRDPGPKASTSESLSIVILPGNPDTGANTTAATTTTTNGNRTETRTPSHENHGSRRPRGGGPKDRPEYRQSVSGTTGSLSSFRRDSGKSSGQK</sequence>
<evidence type="ECO:0000256" key="1">
    <source>
        <dbReference type="SAM" id="MobiDB-lite"/>
    </source>
</evidence>
<dbReference type="VEuPathDB" id="GiardiaDB:GMRT_13094"/>
<dbReference type="Gene3D" id="1.25.40.180">
    <property type="match status" value="1"/>
</dbReference>
<dbReference type="SUPFAM" id="SSF48371">
    <property type="entry name" value="ARM repeat"/>
    <property type="match status" value="1"/>
</dbReference>
<feature type="region of interest" description="Disordered" evidence="1">
    <location>
        <begin position="288"/>
        <end position="308"/>
    </location>
</feature>
<keyword evidence="3" id="KW-1185">Reference proteome</keyword>
<feature type="compositionally biased region" description="Low complexity" evidence="1">
    <location>
        <begin position="1268"/>
        <end position="1284"/>
    </location>
</feature>
<dbReference type="InterPro" id="IPR016024">
    <property type="entry name" value="ARM-type_fold"/>
</dbReference>